<gene>
    <name evidence="7" type="ORF">I6I39_11130</name>
</gene>
<evidence type="ECO:0000259" key="5">
    <source>
        <dbReference type="PROSITE" id="PS51898"/>
    </source>
</evidence>
<keyword evidence="3" id="KW-0233">DNA recombination</keyword>
<feature type="domain" description="Core-binding (CB)" evidence="6">
    <location>
        <begin position="63"/>
        <end position="151"/>
    </location>
</feature>
<evidence type="ECO:0000313" key="7">
    <source>
        <dbReference type="EMBL" id="QQU45575.1"/>
    </source>
</evidence>
<dbReference type="InterPro" id="IPR057084">
    <property type="entry name" value="Int_N"/>
</dbReference>
<evidence type="ECO:0000256" key="4">
    <source>
        <dbReference type="PROSITE-ProRule" id="PRU01248"/>
    </source>
</evidence>
<keyword evidence="2 4" id="KW-0238">DNA-binding</keyword>
<dbReference type="PANTHER" id="PTHR30349">
    <property type="entry name" value="PHAGE INTEGRASE-RELATED"/>
    <property type="match status" value="1"/>
</dbReference>
<dbReference type="InterPro" id="IPR044068">
    <property type="entry name" value="CB"/>
</dbReference>
<dbReference type="EMBL" id="CP068146">
    <property type="protein sequence ID" value="QQU45575.1"/>
    <property type="molecule type" value="Genomic_DNA"/>
</dbReference>
<evidence type="ECO:0000259" key="6">
    <source>
        <dbReference type="PROSITE" id="PS51900"/>
    </source>
</evidence>
<dbReference type="GO" id="GO:0003677">
    <property type="term" value="F:DNA binding"/>
    <property type="evidence" value="ECO:0007669"/>
    <property type="project" value="UniProtKB-UniRule"/>
</dbReference>
<dbReference type="GO" id="GO:0015074">
    <property type="term" value="P:DNA integration"/>
    <property type="evidence" value="ECO:0007669"/>
    <property type="project" value="UniProtKB-KW"/>
</dbReference>
<dbReference type="SUPFAM" id="SSF56349">
    <property type="entry name" value="DNA breaking-rejoining enzymes"/>
    <property type="match status" value="1"/>
</dbReference>
<dbReference type="Gene3D" id="1.10.443.10">
    <property type="entry name" value="Intergrase catalytic core"/>
    <property type="match status" value="1"/>
</dbReference>
<feature type="domain" description="Tyr recombinase" evidence="5">
    <location>
        <begin position="173"/>
        <end position="333"/>
    </location>
</feature>
<dbReference type="InterPro" id="IPR002104">
    <property type="entry name" value="Integrase_catalytic"/>
</dbReference>
<organism evidence="7 8">
    <name type="scientific">Yersinia enterocolitica</name>
    <dbReference type="NCBI Taxonomy" id="630"/>
    <lineage>
        <taxon>Bacteria</taxon>
        <taxon>Pseudomonadati</taxon>
        <taxon>Pseudomonadota</taxon>
        <taxon>Gammaproteobacteria</taxon>
        <taxon>Enterobacterales</taxon>
        <taxon>Yersiniaceae</taxon>
        <taxon>Yersinia</taxon>
    </lineage>
</organism>
<dbReference type="CDD" id="cd00796">
    <property type="entry name" value="INT_Rci_Hp1_C"/>
    <property type="match status" value="1"/>
</dbReference>
<reference evidence="7 8" key="1">
    <citation type="submission" date="2021-01" db="EMBL/GenBank/DDBJ databases">
        <title>FDA dAtabase for Regulatory Grade micrObial Sequences (FDA-ARGOS): Supporting development and validation of Infectious Disease Dx tests.</title>
        <authorList>
            <person name="Blissenbach B."/>
            <person name="Krut O."/>
            <person name="Tallon L."/>
            <person name="Sadzewicz L."/>
            <person name="Zhao X."/>
            <person name="Boylan J."/>
            <person name="Ott S."/>
            <person name="Bowen H."/>
            <person name="Vavikolanu K."/>
            <person name="Mehta A."/>
            <person name="Aluvathingal J."/>
            <person name="Nadendla S."/>
            <person name="Yan Y."/>
            <person name="Sichtig H."/>
        </authorList>
    </citation>
    <scope>NUCLEOTIDE SEQUENCE [LARGE SCALE GENOMIC DNA]</scope>
    <source>
        <strain evidence="7 8">FDAARGOS_1082</strain>
    </source>
</reference>
<dbReference type="InterPro" id="IPR050090">
    <property type="entry name" value="Tyrosine_recombinase_XerCD"/>
</dbReference>
<accession>A0A7T9XR30</accession>
<dbReference type="InterPro" id="IPR011010">
    <property type="entry name" value="DNA_brk_join_enz"/>
</dbReference>
<dbReference type="GO" id="GO:0006310">
    <property type="term" value="P:DNA recombination"/>
    <property type="evidence" value="ECO:0007669"/>
    <property type="project" value="UniProtKB-KW"/>
</dbReference>
<sequence>MTVRKLPSGQWIADLYTVSRANGKDGKRIRQKFATKGEALAFERHKLEEIQAKPWLGEEKDKRSLSDLIDTWYNAHGITLDDGKRRKDAMTHFYECMGKPIATEFSAQLFSQYREKRLKGELARSTRVTKVAPRTLNLELAYFRAMFNELERLGEWKLLNPIKSVRAFKTEESEMAFLTRDQIELLLDECKKSTTECLATVVKICLSTGARWSEAEGLKLSQVTEHKITFIKTKGRRNRTVPISKELYNELPKKGKSGLFAACYAEFRRALKRSEIELPPGQLSHVLRHTFASHFMMKGGNILVLQRILGHTDIKMTMRYSHFSPDHLDEALRFNPLAESVANVSQEETNPQ</sequence>
<dbReference type="PROSITE" id="PS51900">
    <property type="entry name" value="CB"/>
    <property type="match status" value="1"/>
</dbReference>
<evidence type="ECO:0000313" key="8">
    <source>
        <dbReference type="Proteomes" id="UP000595309"/>
    </source>
</evidence>
<dbReference type="Pfam" id="PF00589">
    <property type="entry name" value="Phage_integrase"/>
    <property type="match status" value="2"/>
</dbReference>
<dbReference type="AlphaFoldDB" id="A0A7T9XR30"/>
<evidence type="ECO:0000256" key="1">
    <source>
        <dbReference type="ARBA" id="ARBA00022908"/>
    </source>
</evidence>
<protein>
    <submittedName>
        <fullName evidence="7">Tyrosine-type recombinase/integrase</fullName>
    </submittedName>
</protein>
<dbReference type="InterPro" id="IPR013762">
    <property type="entry name" value="Integrase-like_cat_sf"/>
</dbReference>
<dbReference type="Pfam" id="PF24624">
    <property type="entry name" value="Int_N"/>
    <property type="match status" value="1"/>
</dbReference>
<name>A0A7T9XR30_YEREN</name>
<dbReference type="RefSeq" id="WP_050124244.1">
    <property type="nucleotide sequence ID" value="NZ_CGHW01000015.1"/>
</dbReference>
<dbReference type="Proteomes" id="UP000595309">
    <property type="component" value="Chromosome"/>
</dbReference>
<keyword evidence="1" id="KW-0229">DNA integration</keyword>
<dbReference type="PROSITE" id="PS51898">
    <property type="entry name" value="TYR_RECOMBINASE"/>
    <property type="match status" value="1"/>
</dbReference>
<evidence type="ECO:0000256" key="2">
    <source>
        <dbReference type="ARBA" id="ARBA00023125"/>
    </source>
</evidence>
<dbReference type="PANTHER" id="PTHR30349:SF93">
    <property type="entry name" value="FELS-2 PROPHAGE PROTEIN"/>
    <property type="match status" value="1"/>
</dbReference>
<proteinExistence type="predicted"/>
<evidence type="ECO:0000256" key="3">
    <source>
        <dbReference type="ARBA" id="ARBA00023172"/>
    </source>
</evidence>